<evidence type="ECO:0000256" key="1">
    <source>
        <dbReference type="SAM" id="MobiDB-lite"/>
    </source>
</evidence>
<keyword evidence="3" id="KW-1185">Reference proteome</keyword>
<dbReference type="OrthoDB" id="5293446at2"/>
<dbReference type="AlphaFoldDB" id="A0A4Q1JUB3"/>
<comment type="caution">
    <text evidence="2">The sequence shown here is derived from an EMBL/GenBank/DDBJ whole genome shotgun (WGS) entry which is preliminary data.</text>
</comment>
<dbReference type="Gene3D" id="3.20.80.10">
    <property type="entry name" value="Regulatory factor, effector binding domain"/>
    <property type="match status" value="1"/>
</dbReference>
<organism evidence="2 3">
    <name type="scientific">Pseudoxanthomonas composti</name>
    <dbReference type="NCBI Taxonomy" id="2137479"/>
    <lineage>
        <taxon>Bacteria</taxon>
        <taxon>Pseudomonadati</taxon>
        <taxon>Pseudomonadota</taxon>
        <taxon>Gammaproteobacteria</taxon>
        <taxon>Lysobacterales</taxon>
        <taxon>Lysobacteraceae</taxon>
        <taxon>Pseudoxanthomonas</taxon>
    </lineage>
</organism>
<dbReference type="Pfam" id="PF10604">
    <property type="entry name" value="Polyketide_cyc2"/>
    <property type="match status" value="1"/>
</dbReference>
<proteinExistence type="predicted"/>
<evidence type="ECO:0000313" key="3">
    <source>
        <dbReference type="Proteomes" id="UP000289784"/>
    </source>
</evidence>
<gene>
    <name evidence="2" type="ORF">EPA99_11105</name>
</gene>
<name>A0A4Q1JUB3_9GAMM</name>
<dbReference type="Gene3D" id="3.30.530.20">
    <property type="match status" value="1"/>
</dbReference>
<reference evidence="2 3" key="1">
    <citation type="submission" date="2019-01" db="EMBL/GenBank/DDBJ databases">
        <title>Pseudoxanthomonas composti sp. nov., isolated from compost.</title>
        <authorList>
            <person name="Yang G."/>
        </authorList>
    </citation>
    <scope>NUCLEOTIDE SEQUENCE [LARGE SCALE GENOMIC DNA]</scope>
    <source>
        <strain evidence="2 3">GSS15</strain>
    </source>
</reference>
<protein>
    <submittedName>
        <fullName evidence="2">Polyketide cyclase</fullName>
    </submittedName>
</protein>
<accession>A0A4Q1JUB3</accession>
<dbReference type="RefSeq" id="WP_129471286.1">
    <property type="nucleotide sequence ID" value="NZ_SAWZ01000005.1"/>
</dbReference>
<dbReference type="Proteomes" id="UP000289784">
    <property type="component" value="Unassembled WGS sequence"/>
</dbReference>
<dbReference type="SUPFAM" id="SSF55961">
    <property type="entry name" value="Bet v1-like"/>
    <property type="match status" value="1"/>
</dbReference>
<feature type="region of interest" description="Disordered" evidence="1">
    <location>
        <begin position="277"/>
        <end position="306"/>
    </location>
</feature>
<dbReference type="InterPro" id="IPR011256">
    <property type="entry name" value="Reg_factor_effector_dom_sf"/>
</dbReference>
<dbReference type="InterPro" id="IPR023393">
    <property type="entry name" value="START-like_dom_sf"/>
</dbReference>
<feature type="compositionally biased region" description="Low complexity" evidence="1">
    <location>
        <begin position="292"/>
        <end position="306"/>
    </location>
</feature>
<dbReference type="EMBL" id="SAWZ01000005">
    <property type="protein sequence ID" value="RXR05282.1"/>
    <property type="molecule type" value="Genomic_DNA"/>
</dbReference>
<dbReference type="InterPro" id="IPR019587">
    <property type="entry name" value="Polyketide_cyclase/dehydratase"/>
</dbReference>
<sequence length="404" mass="43804">MTRLIEFLIALALVVALFLIVALVLPSKRHLEESVETNRKMTIVYDTVSNVRRLKDWNSLIPNNPSELQYSGGTAGNSGQGAKVTFSSDLRPSWKNGSWEIVSAEPPASGGASKVVYAIQDGTQGTNKSATFNLTPTGKGNRNVRISAIYDVEYGWNLFGRFTGMYLSSQVGDSLKSSLGKLTTNLASIPNFDYRTEGSKLVDLKIADVPAENLLVVNAGNIERNNDAIKKSIQDNQEWIKRVMDKNGLEPAGPLRIITTDFGAERYAFDVAQPVRKKGNAPKADDKKDDATAAAPAAPAADAAAPAGELKVNVDGTPVTYVHTQPHQAANAHYTGYMAELDAMRNAMRAWALTNGYDVTERPYDVWNGGVEKMSSEDGSYDLFWQIKDPNAAAQAAAVATQKK</sequence>
<evidence type="ECO:0000313" key="2">
    <source>
        <dbReference type="EMBL" id="RXR05282.1"/>
    </source>
</evidence>